<accession>A0A5J4TTZ4</accession>
<dbReference type="EMBL" id="SNRW01025162">
    <property type="protein sequence ID" value="KAA6361714.1"/>
    <property type="molecule type" value="Genomic_DNA"/>
</dbReference>
<organism evidence="1 2">
    <name type="scientific">Streblomastix strix</name>
    <dbReference type="NCBI Taxonomy" id="222440"/>
    <lineage>
        <taxon>Eukaryota</taxon>
        <taxon>Metamonada</taxon>
        <taxon>Preaxostyla</taxon>
        <taxon>Oxymonadida</taxon>
        <taxon>Streblomastigidae</taxon>
        <taxon>Streblomastix</taxon>
    </lineage>
</organism>
<reference evidence="1 2" key="1">
    <citation type="submission" date="2019-03" db="EMBL/GenBank/DDBJ databases">
        <title>Single cell metagenomics reveals metabolic interactions within the superorganism composed of flagellate Streblomastix strix and complex community of Bacteroidetes bacteria on its surface.</title>
        <authorList>
            <person name="Treitli S.C."/>
            <person name="Kolisko M."/>
            <person name="Husnik F."/>
            <person name="Keeling P."/>
            <person name="Hampl V."/>
        </authorList>
    </citation>
    <scope>NUCLEOTIDE SEQUENCE [LARGE SCALE GENOMIC DNA]</scope>
    <source>
        <strain evidence="1">ST1C</strain>
    </source>
</reference>
<gene>
    <name evidence="1" type="ORF">EZS28_042759</name>
</gene>
<evidence type="ECO:0000313" key="1">
    <source>
        <dbReference type="EMBL" id="KAA6361714.1"/>
    </source>
</evidence>
<proteinExistence type="predicted"/>
<dbReference type="AlphaFoldDB" id="A0A5J4TTZ4"/>
<name>A0A5J4TTZ4_9EUKA</name>
<sequence>MSFDTENQENTRKFEDYCYFDEIQLESFGQVQIVKLNLEPEKVKIIKRVKYQTVLDKKIADDKIVLLKLAGSKYTLRFIESKVTDFFTTLQWE</sequence>
<dbReference type="Proteomes" id="UP000324800">
    <property type="component" value="Unassembled WGS sequence"/>
</dbReference>
<comment type="caution">
    <text evidence="1">The sequence shown here is derived from an EMBL/GenBank/DDBJ whole genome shotgun (WGS) entry which is preliminary data.</text>
</comment>
<protein>
    <submittedName>
        <fullName evidence="1">Uncharacterized protein</fullName>
    </submittedName>
</protein>
<evidence type="ECO:0000313" key="2">
    <source>
        <dbReference type="Proteomes" id="UP000324800"/>
    </source>
</evidence>